<accession>A0A2U3DUB9</accession>
<evidence type="ECO:0000259" key="2">
    <source>
        <dbReference type="Pfam" id="PF24864"/>
    </source>
</evidence>
<dbReference type="Gene3D" id="3.40.390.10">
    <property type="entry name" value="Collagenase (Catalytic Domain)"/>
    <property type="match status" value="1"/>
</dbReference>
<dbReference type="EMBL" id="JAWRVI010000017">
    <property type="protein sequence ID" value="KAK4089906.1"/>
    <property type="molecule type" value="Genomic_DNA"/>
</dbReference>
<dbReference type="InterPro" id="IPR056632">
    <property type="entry name" value="DUF7730"/>
</dbReference>
<feature type="compositionally biased region" description="Low complexity" evidence="1">
    <location>
        <begin position="283"/>
        <end position="293"/>
    </location>
</feature>
<dbReference type="Proteomes" id="UP001287286">
    <property type="component" value="Unassembled WGS sequence"/>
</dbReference>
<dbReference type="EMBL" id="LCWV01000029">
    <property type="protein sequence ID" value="PWI65853.1"/>
    <property type="molecule type" value="Genomic_DNA"/>
</dbReference>
<name>A0A2U3DUB9_PURLI</name>
<evidence type="ECO:0000313" key="6">
    <source>
        <dbReference type="Proteomes" id="UP001287286"/>
    </source>
</evidence>
<reference evidence="4" key="1">
    <citation type="submission" date="2015-05" db="EMBL/GenBank/DDBJ databases">
        <authorList>
            <person name="Wang D.B."/>
            <person name="Wang M."/>
        </authorList>
    </citation>
    <scope>NUCLEOTIDE SEQUENCE</scope>
    <source>
        <strain evidence="4">36-1</strain>
    </source>
</reference>
<reference evidence="4 5" key="2">
    <citation type="journal article" date="2016" name="Front. Microbiol.">
        <title>Genome and transcriptome sequences reveal the specific parasitism of the nematophagous Purpureocillium lilacinum 36-1.</title>
        <authorList>
            <person name="Xie J."/>
            <person name="Li S."/>
            <person name="Mo C."/>
            <person name="Xiao X."/>
            <person name="Peng D."/>
            <person name="Wang G."/>
            <person name="Xiao Y."/>
        </authorList>
    </citation>
    <scope>NUCLEOTIDE SEQUENCE [LARGE SCALE GENOMIC DNA]</scope>
    <source>
        <strain evidence="4 5">36-1</strain>
    </source>
</reference>
<evidence type="ECO:0000313" key="3">
    <source>
        <dbReference type="EMBL" id="KAK4089906.1"/>
    </source>
</evidence>
<dbReference type="InterPro" id="IPR024079">
    <property type="entry name" value="MetalloPept_cat_dom_sf"/>
</dbReference>
<dbReference type="Proteomes" id="UP000245956">
    <property type="component" value="Unassembled WGS sequence"/>
</dbReference>
<evidence type="ECO:0000313" key="4">
    <source>
        <dbReference type="EMBL" id="PWI65853.1"/>
    </source>
</evidence>
<gene>
    <name evidence="4" type="ORF">PCL_05581</name>
    <name evidence="3" type="ORF">Purlil1_5532</name>
</gene>
<dbReference type="GO" id="GO:0008237">
    <property type="term" value="F:metallopeptidase activity"/>
    <property type="evidence" value="ECO:0007669"/>
    <property type="project" value="InterPro"/>
</dbReference>
<feature type="region of interest" description="Disordered" evidence="1">
    <location>
        <begin position="272"/>
        <end position="293"/>
    </location>
</feature>
<dbReference type="PANTHER" id="PTHR38790">
    <property type="entry name" value="2EXR DOMAIN-CONTAINING PROTEIN-RELATED"/>
    <property type="match status" value="1"/>
</dbReference>
<keyword evidence="6" id="KW-1185">Reference proteome</keyword>
<feature type="domain" description="DUF7730" evidence="2">
    <location>
        <begin position="327"/>
        <end position="567"/>
    </location>
</feature>
<proteinExistence type="predicted"/>
<sequence length="658" mass="73578">MQPRSKANPKERKAVTATFMDTNEDRQIVFCTHDRLKEGTAPDGSKRIFDSANKEFLKAKADCARAMAWTIVPNMDEDSDKPDIIQICPWFLDYAMKQDIQFQGQFKAGRTASMIVNLELDKLATWLKYTPIDLFQLFDKVMIHELSHTRRGGETVDAGGFDGYGWKNCRKLAAPGSIPPVPPNKNADSIALFASICGLIDMGGAVNEDGTFKRGAGHATKRGSSTPDGSGEPARVPAIDFDGQEQAGKAPAADHHRHMTDSTGRPALLEMAKDAMPPPPAPRQTASSSSSTAANMSSISSYGLWLNARKLVPFLPPKPISPRRAKEQDASPLFRQLPPELRQMIWGTYFRGHAVHLFLPSPQTRMRGGKQLLKFYSSKRLRGKECLTWDPDFQHEWDLHRVLCCKPETEIPCDHMSLVLACKKTYFECIDVLYRETLFDFTCAKGALANLSKRLPAAHLASISRVNLSWILSHPLYFEGLKNGKNEVLWVATWEALAAMEGLEWLRVEVEIKMFYPREAEEYTEREYTLWELIKKVTRPSHFELILPFPAAESTREETLPCTIIRRIAPRNEDRCRVVVRARLPDLQTPSTVIRARMSLIAPQVMRFTQSPCLASPCLALPRVAKLLAQLVAKSSATSREIGIPPRSLSSTAGGSKT</sequence>
<evidence type="ECO:0000256" key="1">
    <source>
        <dbReference type="SAM" id="MobiDB-lite"/>
    </source>
</evidence>
<organism evidence="4 5">
    <name type="scientific">Purpureocillium lilacinum</name>
    <name type="common">Paecilomyces lilacinus</name>
    <dbReference type="NCBI Taxonomy" id="33203"/>
    <lineage>
        <taxon>Eukaryota</taxon>
        <taxon>Fungi</taxon>
        <taxon>Dikarya</taxon>
        <taxon>Ascomycota</taxon>
        <taxon>Pezizomycotina</taxon>
        <taxon>Sordariomycetes</taxon>
        <taxon>Hypocreomycetidae</taxon>
        <taxon>Hypocreales</taxon>
        <taxon>Ophiocordycipitaceae</taxon>
        <taxon>Purpureocillium</taxon>
    </lineage>
</organism>
<reference evidence="3" key="3">
    <citation type="submission" date="2023-11" db="EMBL/GenBank/DDBJ databases">
        <authorList>
            <person name="Beijen E."/>
            <person name="Ohm R.A."/>
        </authorList>
    </citation>
    <scope>NUCLEOTIDE SEQUENCE</scope>
    <source>
        <strain evidence="3">CBS 150709</strain>
    </source>
</reference>
<reference evidence="3 6" key="4">
    <citation type="journal article" date="2024" name="Microbiol. Resour. Announc.">
        <title>Genome annotations for the ascomycete fungi Trichoderma harzianum, Trichoderma aggressivum, and Purpureocillium lilacinum.</title>
        <authorList>
            <person name="Beijen E.P.W."/>
            <person name="Ohm R.A."/>
        </authorList>
    </citation>
    <scope>NUCLEOTIDE SEQUENCE [LARGE SCALE GENOMIC DNA]</scope>
    <source>
        <strain evidence="3 6">CBS 150709</strain>
    </source>
</reference>
<comment type="caution">
    <text evidence="4">The sequence shown here is derived from an EMBL/GenBank/DDBJ whole genome shotgun (WGS) entry which is preliminary data.</text>
</comment>
<dbReference type="Pfam" id="PF24864">
    <property type="entry name" value="DUF7730"/>
    <property type="match status" value="1"/>
</dbReference>
<dbReference type="AlphaFoldDB" id="A0A2U3DUB9"/>
<evidence type="ECO:0000313" key="5">
    <source>
        <dbReference type="Proteomes" id="UP000245956"/>
    </source>
</evidence>
<feature type="region of interest" description="Disordered" evidence="1">
    <location>
        <begin position="212"/>
        <end position="237"/>
    </location>
</feature>
<protein>
    <recommendedName>
        <fullName evidence="2">DUF7730 domain-containing protein</fullName>
    </recommendedName>
</protein>